<accession>A0A7W7ZRQ7</accession>
<keyword evidence="1" id="KW-0812">Transmembrane</keyword>
<gene>
    <name evidence="2" type="ORF">HDF15_003304</name>
</gene>
<organism evidence="2 3">
    <name type="scientific">Granulicella mallensis</name>
    <dbReference type="NCBI Taxonomy" id="940614"/>
    <lineage>
        <taxon>Bacteria</taxon>
        <taxon>Pseudomonadati</taxon>
        <taxon>Acidobacteriota</taxon>
        <taxon>Terriglobia</taxon>
        <taxon>Terriglobales</taxon>
        <taxon>Acidobacteriaceae</taxon>
        <taxon>Granulicella</taxon>
    </lineage>
</organism>
<feature type="transmembrane region" description="Helical" evidence="1">
    <location>
        <begin position="19"/>
        <end position="38"/>
    </location>
</feature>
<reference evidence="2 3" key="1">
    <citation type="submission" date="2020-08" db="EMBL/GenBank/DDBJ databases">
        <title>Genomic Encyclopedia of Type Strains, Phase IV (KMG-V): Genome sequencing to study the core and pangenomes of soil and plant-associated prokaryotes.</title>
        <authorList>
            <person name="Whitman W."/>
        </authorList>
    </citation>
    <scope>NUCLEOTIDE SEQUENCE [LARGE SCALE GENOMIC DNA]</scope>
    <source>
        <strain evidence="2 3">X5P3</strain>
    </source>
</reference>
<dbReference type="AlphaFoldDB" id="A0A7W7ZRQ7"/>
<evidence type="ECO:0000313" key="3">
    <source>
        <dbReference type="Proteomes" id="UP000584867"/>
    </source>
</evidence>
<keyword evidence="1" id="KW-0472">Membrane</keyword>
<evidence type="ECO:0000256" key="1">
    <source>
        <dbReference type="SAM" id="Phobius"/>
    </source>
</evidence>
<comment type="caution">
    <text evidence="2">The sequence shown here is derived from an EMBL/GenBank/DDBJ whole genome shotgun (WGS) entry which is preliminary data.</text>
</comment>
<sequence>MPVFEAAVPLSKAQKRRRWIAASVIVGASIGFAIWAAIDCAHIDFGYAASYSFAMVFLLGCFFAVTGTVLMIYWRTRSTGVALLGSGIAMYLIFLGCIGFLKKFDKVTWQHEPPAQHFGPDQQASLVIYYRPGTTDQQIEDFVEHKLESYPSKVHDGTDFPDFVTEYLGLLPSQANGFSGSALTLKAGAHGAAVDSFVAMVQFDPRVARVFRDIAPDDIHLPKGERAPMRPSQQLR</sequence>
<evidence type="ECO:0000313" key="2">
    <source>
        <dbReference type="EMBL" id="MBB5064942.1"/>
    </source>
</evidence>
<feature type="transmembrane region" description="Helical" evidence="1">
    <location>
        <begin position="81"/>
        <end position="101"/>
    </location>
</feature>
<dbReference type="RefSeq" id="WP_221314454.1">
    <property type="nucleotide sequence ID" value="NZ_JACHIO010000013.1"/>
</dbReference>
<dbReference type="Proteomes" id="UP000584867">
    <property type="component" value="Unassembled WGS sequence"/>
</dbReference>
<feature type="transmembrane region" description="Helical" evidence="1">
    <location>
        <begin position="50"/>
        <end position="74"/>
    </location>
</feature>
<name>A0A7W7ZRQ7_9BACT</name>
<dbReference type="EMBL" id="JACHIO010000013">
    <property type="protein sequence ID" value="MBB5064942.1"/>
    <property type="molecule type" value="Genomic_DNA"/>
</dbReference>
<proteinExistence type="predicted"/>
<protein>
    <submittedName>
        <fullName evidence="2">Uncharacterized protein</fullName>
    </submittedName>
</protein>
<keyword evidence="1" id="KW-1133">Transmembrane helix</keyword>